<protein>
    <recommendedName>
        <fullName evidence="1">Reverse transcriptase zinc-binding domain-containing protein</fullName>
    </recommendedName>
</protein>
<dbReference type="Pfam" id="PF13966">
    <property type="entry name" value="zf-RVT"/>
    <property type="match status" value="1"/>
</dbReference>
<organism evidence="2 3">
    <name type="scientific">Acer negundo</name>
    <name type="common">Box elder</name>
    <dbReference type="NCBI Taxonomy" id="4023"/>
    <lineage>
        <taxon>Eukaryota</taxon>
        <taxon>Viridiplantae</taxon>
        <taxon>Streptophyta</taxon>
        <taxon>Embryophyta</taxon>
        <taxon>Tracheophyta</taxon>
        <taxon>Spermatophyta</taxon>
        <taxon>Magnoliopsida</taxon>
        <taxon>eudicotyledons</taxon>
        <taxon>Gunneridae</taxon>
        <taxon>Pentapetalae</taxon>
        <taxon>rosids</taxon>
        <taxon>malvids</taxon>
        <taxon>Sapindales</taxon>
        <taxon>Sapindaceae</taxon>
        <taxon>Hippocastanoideae</taxon>
        <taxon>Acereae</taxon>
        <taxon>Acer</taxon>
    </lineage>
</organism>
<comment type="caution">
    <text evidence="2">The sequence shown here is derived from an EMBL/GenBank/DDBJ whole genome shotgun (WGS) entry which is preliminary data.</text>
</comment>
<reference evidence="2" key="1">
    <citation type="journal article" date="2022" name="Plant J.">
        <title>Strategies of tolerance reflected in two North American maple genomes.</title>
        <authorList>
            <person name="McEvoy S.L."/>
            <person name="Sezen U.U."/>
            <person name="Trouern-Trend A."/>
            <person name="McMahon S.M."/>
            <person name="Schaberg P.G."/>
            <person name="Yang J."/>
            <person name="Wegrzyn J.L."/>
            <person name="Swenson N.G."/>
        </authorList>
    </citation>
    <scope>NUCLEOTIDE SEQUENCE</scope>
    <source>
        <strain evidence="2">91603</strain>
    </source>
</reference>
<evidence type="ECO:0000313" key="2">
    <source>
        <dbReference type="EMBL" id="KAI9196701.1"/>
    </source>
</evidence>
<reference evidence="2" key="2">
    <citation type="submission" date="2023-02" db="EMBL/GenBank/DDBJ databases">
        <authorList>
            <person name="Swenson N.G."/>
            <person name="Wegrzyn J.L."/>
            <person name="Mcevoy S.L."/>
        </authorList>
    </citation>
    <scope>NUCLEOTIDE SEQUENCE</scope>
    <source>
        <strain evidence="2">91603</strain>
        <tissue evidence="2">Leaf</tissue>
    </source>
</reference>
<evidence type="ECO:0000259" key="1">
    <source>
        <dbReference type="Pfam" id="PF13966"/>
    </source>
</evidence>
<dbReference type="AlphaFoldDB" id="A0AAD5JN43"/>
<dbReference type="InterPro" id="IPR026960">
    <property type="entry name" value="RVT-Znf"/>
</dbReference>
<sequence length="232" mass="26864">MKPSGGWNVDFRKANFHSDEVNDILSIPISKNSREDTVLCHYEGNGMFSVKSGNWLGNQTNDNLSPSTSSSSNSWWLFFWKLKIPLKVKIMVWKACHDWLPTKVNIARRGIRTSNICAACKCSDETTFHALWDSKRLKNIREEWNQKKGKLKGNFSNILELLQVCMTNKSLGDAEIFCVVIWRIWFGRNLVSLGQREFCWEDVISWSELFLSDYQKADSTSQTESRYRVNFG</sequence>
<dbReference type="EMBL" id="JAJSOW010000003">
    <property type="protein sequence ID" value="KAI9196701.1"/>
    <property type="molecule type" value="Genomic_DNA"/>
</dbReference>
<evidence type="ECO:0000313" key="3">
    <source>
        <dbReference type="Proteomes" id="UP001064489"/>
    </source>
</evidence>
<name>A0AAD5JN43_ACENE</name>
<keyword evidence="3" id="KW-1185">Reference proteome</keyword>
<accession>A0AAD5JN43</accession>
<feature type="domain" description="Reverse transcriptase zinc-binding" evidence="1">
    <location>
        <begin position="70"/>
        <end position="135"/>
    </location>
</feature>
<proteinExistence type="predicted"/>
<dbReference type="Proteomes" id="UP001064489">
    <property type="component" value="Chromosome 1"/>
</dbReference>
<gene>
    <name evidence="2" type="ORF">LWI28_026244</name>
</gene>